<proteinExistence type="predicted"/>
<accession>A0ABU2KM71</accession>
<keyword evidence="2" id="KW-1185">Reference proteome</keyword>
<dbReference type="SUPFAM" id="SSF88713">
    <property type="entry name" value="Glycoside hydrolase/deacetylase"/>
    <property type="match status" value="1"/>
</dbReference>
<dbReference type="EMBL" id="JAVRBG010000018">
    <property type="protein sequence ID" value="MDT0295763.1"/>
    <property type="molecule type" value="Genomic_DNA"/>
</dbReference>
<reference evidence="2" key="1">
    <citation type="submission" date="2023-07" db="EMBL/GenBank/DDBJ databases">
        <title>Isolating and identifying novel microbial strains from the Mariana Trench.</title>
        <authorList>
            <person name="Fu H."/>
        </authorList>
    </citation>
    <scope>NUCLEOTIDE SEQUENCE [LARGE SCALE GENOMIC DNA]</scope>
    <source>
        <strain evidence="2">T-y2</strain>
    </source>
</reference>
<name>A0ABU2KM71_9FLAO</name>
<dbReference type="InterPro" id="IPR011330">
    <property type="entry name" value="Glyco_hydro/deAcase_b/a-brl"/>
</dbReference>
<dbReference type="Proteomes" id="UP001182991">
    <property type="component" value="Unassembled WGS sequence"/>
</dbReference>
<evidence type="ECO:0000313" key="2">
    <source>
        <dbReference type="Proteomes" id="UP001182991"/>
    </source>
</evidence>
<protein>
    <recommendedName>
        <fullName evidence="3">NodB homology domain-containing protein</fullName>
    </recommendedName>
</protein>
<sequence>MMPKKVFVLVTIDTEADKGNPGWNLQKPLAFKNIPLQKKLLVPLFKKYGIIPTFLLSPEVIHDQDSVQLLKSLDHVELGTHLHEEFIAPNANFDADRTKNTQANLAEGLEREKLTKLTDLFTEKFGYPPKSFRSGRFGRSKSTSSILADLGYNAVSDITPYTYKLIEGHVLNHWKEPLEPYWEKFGEKKILQVPLTLINPDYHKIPFFLRKNIGNPENIKRRISKKLGYKLKTRWLRPYRESGQGMIEIADYVVNNHFKKQEFAILNIMFHSNEILVKGSPYCQTNEEVKNYLTSLETLFKHLNKNYDLCSISLGDVSTILSQN</sequence>
<dbReference type="Gene3D" id="3.20.20.370">
    <property type="entry name" value="Glycoside hydrolase/deacetylase"/>
    <property type="match status" value="1"/>
</dbReference>
<comment type="caution">
    <text evidence="1">The sequence shown here is derived from an EMBL/GenBank/DDBJ whole genome shotgun (WGS) entry which is preliminary data.</text>
</comment>
<dbReference type="RefSeq" id="WP_311402691.1">
    <property type="nucleotide sequence ID" value="NZ_JAVRBG010000018.1"/>
</dbReference>
<organism evidence="1 2">
    <name type="scientific">Mesonia ostreae</name>
    <dbReference type="NCBI Taxonomy" id="861110"/>
    <lineage>
        <taxon>Bacteria</taxon>
        <taxon>Pseudomonadati</taxon>
        <taxon>Bacteroidota</taxon>
        <taxon>Flavobacteriia</taxon>
        <taxon>Flavobacteriales</taxon>
        <taxon>Flavobacteriaceae</taxon>
        <taxon>Mesonia</taxon>
    </lineage>
</organism>
<evidence type="ECO:0000313" key="1">
    <source>
        <dbReference type="EMBL" id="MDT0295763.1"/>
    </source>
</evidence>
<evidence type="ECO:0008006" key="3">
    <source>
        <dbReference type="Google" id="ProtNLM"/>
    </source>
</evidence>
<gene>
    <name evidence="1" type="ORF">RLT85_14110</name>
</gene>